<dbReference type="GO" id="GO:0006396">
    <property type="term" value="P:RNA processing"/>
    <property type="evidence" value="ECO:0007669"/>
    <property type="project" value="TreeGrafter"/>
</dbReference>
<reference evidence="5 6" key="1">
    <citation type="journal article" date="2016" name="Nat. Commun.">
        <title>Ectomycorrhizal ecology is imprinted in the genome of the dominant symbiotic fungus Cenococcum geophilum.</title>
        <authorList>
            <consortium name="DOE Joint Genome Institute"/>
            <person name="Peter M."/>
            <person name="Kohler A."/>
            <person name="Ohm R.A."/>
            <person name="Kuo A."/>
            <person name="Krutzmann J."/>
            <person name="Morin E."/>
            <person name="Arend M."/>
            <person name="Barry K.W."/>
            <person name="Binder M."/>
            <person name="Choi C."/>
            <person name="Clum A."/>
            <person name="Copeland A."/>
            <person name="Grisel N."/>
            <person name="Haridas S."/>
            <person name="Kipfer T."/>
            <person name="LaButti K."/>
            <person name="Lindquist E."/>
            <person name="Lipzen A."/>
            <person name="Maire R."/>
            <person name="Meier B."/>
            <person name="Mihaltcheva S."/>
            <person name="Molinier V."/>
            <person name="Murat C."/>
            <person name="Poggeler S."/>
            <person name="Quandt C.A."/>
            <person name="Sperisen C."/>
            <person name="Tritt A."/>
            <person name="Tisserant E."/>
            <person name="Crous P.W."/>
            <person name="Henrissat B."/>
            <person name="Nehls U."/>
            <person name="Egli S."/>
            <person name="Spatafora J.W."/>
            <person name="Grigoriev I.V."/>
            <person name="Martin F.M."/>
        </authorList>
    </citation>
    <scope>NUCLEOTIDE SEQUENCE [LARGE SCALE GENOMIC DNA]</scope>
    <source>
        <strain evidence="5 6">CBS 207.34</strain>
    </source>
</reference>
<accession>A0A8E2JVH7</accession>
<evidence type="ECO:0000313" key="6">
    <source>
        <dbReference type="Proteomes" id="UP000250140"/>
    </source>
</evidence>
<keyword evidence="6" id="KW-1185">Reference proteome</keyword>
<comment type="subcellular location">
    <subcellularLocation>
        <location evidence="1">Nucleus</location>
        <location evidence="1">Nucleolus</location>
    </subcellularLocation>
</comment>
<name>A0A8E2JVH7_9PEZI</name>
<protein>
    <submittedName>
        <fullName evidence="5">Putative rRNA-processing protein fcf2</fullName>
    </submittedName>
</protein>
<evidence type="ECO:0000256" key="2">
    <source>
        <dbReference type="ARBA" id="ARBA00023242"/>
    </source>
</evidence>
<dbReference type="EMBL" id="KV749113">
    <property type="protein sequence ID" value="OCL11129.1"/>
    <property type="molecule type" value="Genomic_DNA"/>
</dbReference>
<sequence>MPAHQGPFLGKDEDASSASEDDLSSEQIHALLKEAESRMRAENTSAQKSRDSSESHFTLPKLNTGAIAKPYICREGDVARIDSSRLLNHQAWSQSNDIRKVEDPLQLRKRLAEARLLIEKKATAGSSWFNLPRTDLTPELKRDLQLLKMRGTLDPKRFYKKDSSQFSVPEFSQIGTIIEGPTEYYTGRLQNKDRKKTFVEEVLAGEAETGRFKKKYNEIQSSKTSGKKAYYKALKAKRNGRIGKG</sequence>
<evidence type="ECO:0000256" key="1">
    <source>
        <dbReference type="ARBA" id="ARBA00004604"/>
    </source>
</evidence>
<feature type="domain" description="Fcf2 pre-rRNA processing C-terminal" evidence="4">
    <location>
        <begin position="120"/>
        <end position="215"/>
    </location>
</feature>
<dbReference type="OrthoDB" id="427886at2759"/>
<dbReference type="GO" id="GO:0003723">
    <property type="term" value="F:RNA binding"/>
    <property type="evidence" value="ECO:0007669"/>
    <property type="project" value="TreeGrafter"/>
</dbReference>
<gene>
    <name evidence="5" type="ORF">AOQ84DRAFT_287864</name>
</gene>
<evidence type="ECO:0000259" key="4">
    <source>
        <dbReference type="Pfam" id="PF08698"/>
    </source>
</evidence>
<dbReference type="InterPro" id="IPR014810">
    <property type="entry name" value="Fcf2_C"/>
</dbReference>
<dbReference type="Proteomes" id="UP000250140">
    <property type="component" value="Unassembled WGS sequence"/>
</dbReference>
<evidence type="ECO:0000256" key="3">
    <source>
        <dbReference type="SAM" id="MobiDB-lite"/>
    </source>
</evidence>
<dbReference type="PANTHER" id="PTHR21686">
    <property type="entry name" value="DEOXYNUCLEOTIDYLTRANSFERASE TERMINAL-INTERACTING PROTEIN 2"/>
    <property type="match status" value="1"/>
</dbReference>
<dbReference type="PANTHER" id="PTHR21686:SF12">
    <property type="entry name" value="DEOXYNUCLEOTIDYLTRANSFERASE TERMINAL-INTERACTING PROTEIN 2"/>
    <property type="match status" value="1"/>
</dbReference>
<dbReference type="InterPro" id="IPR039883">
    <property type="entry name" value="Fcf2/DNTTIP2"/>
</dbReference>
<dbReference type="GO" id="GO:0005730">
    <property type="term" value="C:nucleolus"/>
    <property type="evidence" value="ECO:0007669"/>
    <property type="project" value="UniProtKB-SubCell"/>
</dbReference>
<feature type="compositionally biased region" description="Basic and acidic residues" evidence="3">
    <location>
        <begin position="31"/>
        <end position="41"/>
    </location>
</feature>
<dbReference type="Pfam" id="PF08698">
    <property type="entry name" value="Fcf2"/>
    <property type="match status" value="1"/>
</dbReference>
<keyword evidence="2" id="KW-0539">Nucleus</keyword>
<dbReference type="AlphaFoldDB" id="A0A8E2JVH7"/>
<feature type="region of interest" description="Disordered" evidence="3">
    <location>
        <begin position="1"/>
        <end position="58"/>
    </location>
</feature>
<proteinExistence type="predicted"/>
<organism evidence="5 6">
    <name type="scientific">Glonium stellatum</name>
    <dbReference type="NCBI Taxonomy" id="574774"/>
    <lineage>
        <taxon>Eukaryota</taxon>
        <taxon>Fungi</taxon>
        <taxon>Dikarya</taxon>
        <taxon>Ascomycota</taxon>
        <taxon>Pezizomycotina</taxon>
        <taxon>Dothideomycetes</taxon>
        <taxon>Pleosporomycetidae</taxon>
        <taxon>Gloniales</taxon>
        <taxon>Gloniaceae</taxon>
        <taxon>Glonium</taxon>
    </lineage>
</organism>
<evidence type="ECO:0000313" key="5">
    <source>
        <dbReference type="EMBL" id="OCL11129.1"/>
    </source>
</evidence>